<dbReference type="Pfam" id="PF00389">
    <property type="entry name" value="2-Hacid_dh"/>
    <property type="match status" value="1"/>
</dbReference>
<evidence type="ECO:0000259" key="3">
    <source>
        <dbReference type="Pfam" id="PF02826"/>
    </source>
</evidence>
<dbReference type="InterPro" id="IPR036291">
    <property type="entry name" value="NAD(P)-bd_dom_sf"/>
</dbReference>
<evidence type="ECO:0000259" key="2">
    <source>
        <dbReference type="Pfam" id="PF00389"/>
    </source>
</evidence>
<dbReference type="Gene3D" id="3.40.50.720">
    <property type="entry name" value="NAD(P)-binding Rossmann-like Domain"/>
    <property type="match status" value="2"/>
</dbReference>
<dbReference type="PANTHER" id="PTHR10996">
    <property type="entry name" value="2-HYDROXYACID DEHYDROGENASE-RELATED"/>
    <property type="match status" value="1"/>
</dbReference>
<dbReference type="SUPFAM" id="SSF52283">
    <property type="entry name" value="Formate/glycerate dehydrogenase catalytic domain-like"/>
    <property type="match status" value="1"/>
</dbReference>
<protein>
    <submittedName>
        <fullName evidence="4">D-3-phosphoglycerate dehydrogenase</fullName>
        <ecNumber evidence="4">1.1.1.95</ecNumber>
    </submittedName>
</protein>
<accession>A0A3B0SH76</accession>
<dbReference type="GO" id="GO:0051287">
    <property type="term" value="F:NAD binding"/>
    <property type="evidence" value="ECO:0007669"/>
    <property type="project" value="InterPro"/>
</dbReference>
<proteinExistence type="predicted"/>
<feature type="domain" description="D-isomer specific 2-hydroxyacid dehydrogenase catalytic" evidence="2">
    <location>
        <begin position="31"/>
        <end position="304"/>
    </location>
</feature>
<reference evidence="4" key="1">
    <citation type="submission" date="2018-06" db="EMBL/GenBank/DDBJ databases">
        <authorList>
            <person name="Zhirakovskaya E."/>
        </authorList>
    </citation>
    <scope>NUCLEOTIDE SEQUENCE</scope>
</reference>
<keyword evidence="1 4" id="KW-0560">Oxidoreductase</keyword>
<dbReference type="AlphaFoldDB" id="A0A3B0SH76"/>
<dbReference type="InterPro" id="IPR029752">
    <property type="entry name" value="D-isomer_DH_CS1"/>
</dbReference>
<dbReference type="CDD" id="cd12172">
    <property type="entry name" value="PGDH_like_2"/>
    <property type="match status" value="1"/>
</dbReference>
<dbReference type="GO" id="GO:0030267">
    <property type="term" value="F:glyoxylate reductase (NADPH) activity"/>
    <property type="evidence" value="ECO:0007669"/>
    <property type="project" value="TreeGrafter"/>
</dbReference>
<dbReference type="GO" id="GO:0016618">
    <property type="term" value="F:hydroxypyruvate reductase [NAD(P)H] activity"/>
    <property type="evidence" value="ECO:0007669"/>
    <property type="project" value="TreeGrafter"/>
</dbReference>
<dbReference type="PANTHER" id="PTHR10996:SF283">
    <property type="entry name" value="GLYOXYLATE_HYDROXYPYRUVATE REDUCTASE B"/>
    <property type="match status" value="1"/>
</dbReference>
<evidence type="ECO:0000313" key="4">
    <source>
        <dbReference type="EMBL" id="VAW00337.1"/>
    </source>
</evidence>
<dbReference type="Pfam" id="PF02826">
    <property type="entry name" value="2-Hacid_dh_C"/>
    <property type="match status" value="1"/>
</dbReference>
<dbReference type="GO" id="GO:0004617">
    <property type="term" value="F:phosphoglycerate dehydrogenase activity"/>
    <property type="evidence" value="ECO:0007669"/>
    <property type="project" value="UniProtKB-EC"/>
</dbReference>
<evidence type="ECO:0000256" key="1">
    <source>
        <dbReference type="ARBA" id="ARBA00023002"/>
    </source>
</evidence>
<dbReference type="SUPFAM" id="SSF51735">
    <property type="entry name" value="NAD(P)-binding Rossmann-fold domains"/>
    <property type="match status" value="1"/>
</dbReference>
<feature type="domain" description="D-isomer specific 2-hydroxyacid dehydrogenase NAD-binding" evidence="3">
    <location>
        <begin position="115"/>
        <end position="282"/>
    </location>
</feature>
<dbReference type="GO" id="GO:0005829">
    <property type="term" value="C:cytosol"/>
    <property type="evidence" value="ECO:0007669"/>
    <property type="project" value="TreeGrafter"/>
</dbReference>
<dbReference type="EMBL" id="UOEK01000185">
    <property type="protein sequence ID" value="VAW00337.1"/>
    <property type="molecule type" value="Genomic_DNA"/>
</dbReference>
<dbReference type="InterPro" id="IPR050223">
    <property type="entry name" value="D-isomer_2-hydroxyacid_DH"/>
</dbReference>
<dbReference type="PROSITE" id="PS00065">
    <property type="entry name" value="D_2_HYDROXYACID_DH_1"/>
    <property type="match status" value="1"/>
</dbReference>
<sequence length="313" mass="33747">MDQRTIAITTSNFDMTNPLLDNFRAQGWDVIRSEYGRRLTEDEVSDLLADHGIVGMVAGVEPLTDDVFAANPALRVVSRCGTGFDSVDRNAADKRGIVCVNTPNAPAAAVSELTLGLILSVLRRIAEVDRNLRGGEWKALMGSLLAKRTVGIIGMGRVGRRVADLVGAFGADVIYYDPHVATAEYDRASSPEDLASRVDILTVHIPLTETTRNIVDAAVMNALPDRAILINAARGGVVDEAAVIAALKAGRLEGAAFDVFEQEPYNGPLRDFDNVVLTTHMGSYAREARQLMESEALQNLLNALLELDSEGET</sequence>
<organism evidence="4">
    <name type="scientific">hydrothermal vent metagenome</name>
    <dbReference type="NCBI Taxonomy" id="652676"/>
    <lineage>
        <taxon>unclassified sequences</taxon>
        <taxon>metagenomes</taxon>
        <taxon>ecological metagenomes</taxon>
    </lineage>
</organism>
<name>A0A3B0SH76_9ZZZZ</name>
<dbReference type="EC" id="1.1.1.95" evidence="4"/>
<dbReference type="InterPro" id="IPR006140">
    <property type="entry name" value="D-isomer_DH_NAD-bd"/>
</dbReference>
<gene>
    <name evidence="4" type="ORF">MNBD_ACTINO02-3148</name>
</gene>
<dbReference type="InterPro" id="IPR006139">
    <property type="entry name" value="D-isomer_2_OHA_DH_cat_dom"/>
</dbReference>